<dbReference type="Gene3D" id="3.40.10.10">
    <property type="entry name" value="DNA Methylphosphotriester Repair Domain"/>
    <property type="match status" value="1"/>
</dbReference>
<dbReference type="InterPro" id="IPR035681">
    <property type="entry name" value="ComA-like_MBL"/>
</dbReference>
<dbReference type="Pfam" id="PF00753">
    <property type="entry name" value="Lactamase_B"/>
    <property type="match status" value="1"/>
</dbReference>
<protein>
    <recommendedName>
        <fullName evidence="2">Metallo-beta-lactamase domain-containing protein</fullName>
    </recommendedName>
</protein>
<dbReference type="InterPro" id="IPR035451">
    <property type="entry name" value="Ada-like_dom_sf"/>
</dbReference>
<comment type="caution">
    <text evidence="3">The sequence shown here is derived from an EMBL/GenBank/DDBJ whole genome shotgun (WGS) entry which is preliminary data.</text>
</comment>
<keyword evidence="1" id="KW-0732">Signal</keyword>
<keyword evidence="4" id="KW-1185">Reference proteome</keyword>
<gene>
    <name evidence="3" type="ORF">DESHY_20157</name>
</gene>
<evidence type="ECO:0000256" key="1">
    <source>
        <dbReference type="SAM" id="SignalP"/>
    </source>
</evidence>
<dbReference type="AlphaFoldDB" id="K8E9N0"/>
<evidence type="ECO:0000259" key="2">
    <source>
        <dbReference type="SMART" id="SM00849"/>
    </source>
</evidence>
<dbReference type="EMBL" id="CAOS01000009">
    <property type="protein sequence ID" value="CCO08288.1"/>
    <property type="molecule type" value="Genomic_DNA"/>
</dbReference>
<dbReference type="eggNOG" id="COG2333">
    <property type="taxonomic scope" value="Bacteria"/>
</dbReference>
<evidence type="ECO:0000313" key="4">
    <source>
        <dbReference type="Proteomes" id="UP000009315"/>
    </source>
</evidence>
<accession>K8E9N0</accession>
<dbReference type="InterPro" id="IPR001279">
    <property type="entry name" value="Metallo-B-lactamas"/>
</dbReference>
<evidence type="ECO:0000313" key="3">
    <source>
        <dbReference type="EMBL" id="CCO08288.1"/>
    </source>
</evidence>
<proteinExistence type="predicted"/>
<dbReference type="SUPFAM" id="SSF57884">
    <property type="entry name" value="Ada DNA repair protein, N-terminal domain (N-Ada 10)"/>
    <property type="match status" value="1"/>
</dbReference>
<dbReference type="SUPFAM" id="SSF56281">
    <property type="entry name" value="Metallo-hydrolase/oxidoreductase"/>
    <property type="match status" value="1"/>
</dbReference>
<reference evidence="3 4" key="1">
    <citation type="journal article" date="2013" name="Genome Announc.">
        <title>Genome Sequence of the Sulfate-Reducing Bacterium Desulfotomaculum hydrothermale Lam5(T).</title>
        <authorList>
            <person name="Amin O."/>
            <person name="Fardeau M.L."/>
            <person name="Valette O."/>
            <person name="Hirschler-Rea A."/>
            <person name="Barbe V."/>
            <person name="Medigue C."/>
            <person name="Vacherie B."/>
            <person name="Ollivier B."/>
            <person name="Bertin P.N."/>
            <person name="Dolla A."/>
        </authorList>
    </citation>
    <scope>NUCLEOTIDE SEQUENCE [LARGE SCALE GENOMIC DNA]</scope>
    <source>
        <strain evidence="4">Lam5 / DSM 18033</strain>
    </source>
</reference>
<dbReference type="RefSeq" id="WP_008411645.1">
    <property type="nucleotide sequence ID" value="NZ_CAOS01000009.1"/>
</dbReference>
<feature type="domain" description="Metallo-beta-lactamase" evidence="2">
    <location>
        <begin position="40"/>
        <end position="229"/>
    </location>
</feature>
<dbReference type="Proteomes" id="UP000009315">
    <property type="component" value="Unassembled WGS sequence"/>
</dbReference>
<dbReference type="InterPro" id="IPR036866">
    <property type="entry name" value="RibonucZ/Hydroxyglut_hydro"/>
</dbReference>
<dbReference type="InterPro" id="IPR052159">
    <property type="entry name" value="Competence_DNA_uptake"/>
</dbReference>
<dbReference type="STRING" id="1121428.DESHY_20157"/>
<sequence>MRNKLFMAFLVVLLIFASPALAADIPAQQDIKVHFIDVGQADSIYIQLPGNQDILIDGGNMADGPLVVNYLKAQGVDDIELLIATHPHEDHIGGLPVVFDAFVVEKVIDSGYFATSQISKLYQDKAKAEQAVYEADNYQTLTFGNATLQILTGNEVWKDTNDYSVVCRLDTGDIEFLFTGDAEAPVEMFLNGELDAEILKVGHHGSSSSTTADFLAKVKPQIGIISVGAGNTYGHPNIDTLQRLQAAGVTAYRTDQSGTIVVKTDGKTYSMTTERTGITPVPVAPIPSPVVQQAAPVPAQSTGKYVGSSTSNKYHYPDCRHAKTIQDGNKVWFKDTADAKVKGYVPCGVCKP</sequence>
<feature type="chain" id="PRO_5030173254" description="Metallo-beta-lactamase domain-containing protein" evidence="1">
    <location>
        <begin position="23"/>
        <end position="352"/>
    </location>
</feature>
<organism evidence="3 4">
    <name type="scientific">Desulforamulus hydrothermalis Lam5 = DSM 18033</name>
    <dbReference type="NCBI Taxonomy" id="1121428"/>
    <lineage>
        <taxon>Bacteria</taxon>
        <taxon>Bacillati</taxon>
        <taxon>Bacillota</taxon>
        <taxon>Clostridia</taxon>
        <taxon>Eubacteriales</taxon>
        <taxon>Peptococcaceae</taxon>
        <taxon>Desulforamulus</taxon>
    </lineage>
</organism>
<dbReference type="PANTHER" id="PTHR30619:SF1">
    <property type="entry name" value="RECOMBINATION PROTEIN 2"/>
    <property type="match status" value="1"/>
</dbReference>
<dbReference type="PANTHER" id="PTHR30619">
    <property type="entry name" value="DNA INTERNALIZATION/COMPETENCE PROTEIN COMEC/REC2"/>
    <property type="match status" value="1"/>
</dbReference>
<dbReference type="Gene3D" id="3.60.15.10">
    <property type="entry name" value="Ribonuclease Z/Hydroxyacylglutathione hydrolase-like"/>
    <property type="match status" value="1"/>
</dbReference>
<dbReference type="SMART" id="SM00849">
    <property type="entry name" value="Lactamase_B"/>
    <property type="match status" value="1"/>
</dbReference>
<dbReference type="CDD" id="cd07731">
    <property type="entry name" value="ComA-like_MBL-fold"/>
    <property type="match status" value="1"/>
</dbReference>
<feature type="signal peptide" evidence="1">
    <location>
        <begin position="1"/>
        <end position="22"/>
    </location>
</feature>
<name>K8E9N0_9FIRM</name>